<feature type="transmembrane region" description="Helical" evidence="1">
    <location>
        <begin position="81"/>
        <end position="104"/>
    </location>
</feature>
<feature type="transmembrane region" description="Helical" evidence="1">
    <location>
        <begin position="383"/>
        <end position="400"/>
    </location>
</feature>
<dbReference type="RefSeq" id="WP_029178584.1">
    <property type="nucleotide sequence ID" value="NZ_CZGT01000095.1"/>
</dbReference>
<organism evidence="3">
    <name type="scientific">Streptococcus suis</name>
    <dbReference type="NCBI Taxonomy" id="1307"/>
    <lineage>
        <taxon>Bacteria</taxon>
        <taxon>Bacillati</taxon>
        <taxon>Bacillota</taxon>
        <taxon>Bacilli</taxon>
        <taxon>Lactobacillales</taxon>
        <taxon>Streptococcaceae</taxon>
        <taxon>Streptococcus</taxon>
    </lineage>
</organism>
<keyword evidence="1" id="KW-0812">Transmembrane</keyword>
<feature type="transmembrane region" description="Helical" evidence="1">
    <location>
        <begin position="164"/>
        <end position="184"/>
    </location>
</feature>
<reference evidence="2" key="2">
    <citation type="journal article" date="2013" name="PLoS ONE">
        <title>Development of Multiplex PCR Assays for the Identification of the 33 Serotypes of Streptococcus suis.</title>
        <authorList>
            <person name="Liu Z."/>
            <person name="Zheng H."/>
            <person name="Gottschalk M."/>
            <person name="Bai X."/>
            <person name="Lan R."/>
            <person name="Ji S."/>
            <person name="Liu H."/>
            <person name="Xu J."/>
        </authorList>
    </citation>
    <scope>NUCLEOTIDE SEQUENCE</scope>
    <source>
        <strain evidence="2">93A</strain>
    </source>
</reference>
<dbReference type="AlphaFoldDB" id="M1VJS1"/>
<feature type="transmembrane region" description="Helical" evidence="1">
    <location>
        <begin position="12"/>
        <end position="34"/>
    </location>
</feature>
<protein>
    <submittedName>
        <fullName evidence="2">Cps17O</fullName>
    </submittedName>
    <submittedName>
        <fullName evidence="3">Putative oligosaccharide repeat unit polymerase</fullName>
    </submittedName>
</protein>
<dbReference type="EMBL" id="KC537374">
    <property type="protein sequence ID" value="AGS58345.1"/>
    <property type="molecule type" value="Genomic_DNA"/>
</dbReference>
<keyword evidence="1" id="KW-0472">Membrane</keyword>
<keyword evidence="1" id="KW-1133">Transmembrane helix</keyword>
<feature type="transmembrane region" description="Helical" evidence="1">
    <location>
        <begin position="346"/>
        <end position="371"/>
    </location>
</feature>
<feature type="transmembrane region" description="Helical" evidence="1">
    <location>
        <begin position="190"/>
        <end position="208"/>
    </location>
</feature>
<dbReference type="EMBL" id="AB737824">
    <property type="protein sequence ID" value="BAM94719.1"/>
    <property type="molecule type" value="Genomic_DNA"/>
</dbReference>
<feature type="transmembrane region" description="Helical" evidence="1">
    <location>
        <begin position="40"/>
        <end position="60"/>
    </location>
</feature>
<name>M1VJS1_STRSU</name>
<proteinExistence type="predicted"/>
<feature type="transmembrane region" description="Helical" evidence="1">
    <location>
        <begin position="220"/>
        <end position="237"/>
    </location>
</feature>
<evidence type="ECO:0000256" key="1">
    <source>
        <dbReference type="SAM" id="Phobius"/>
    </source>
</evidence>
<evidence type="ECO:0000313" key="3">
    <source>
        <dbReference type="EMBL" id="BAM94719.1"/>
    </source>
</evidence>
<accession>M1VJS1</accession>
<feature type="transmembrane region" description="Helical" evidence="1">
    <location>
        <begin position="406"/>
        <end position="425"/>
    </location>
</feature>
<evidence type="ECO:0000313" key="2">
    <source>
        <dbReference type="EMBL" id="AGS58345.1"/>
    </source>
</evidence>
<gene>
    <name evidence="3" type="primary">cps17O</name>
</gene>
<sequence length="435" mass="50679">MKIICDKAPYKWLPYKVLVGYILSLLILSIIGPVRYNFDIFALLIVILYILAFIFFTWVGMAKSSTYNPVYFANQSGRQRLVRLIKIGIILILPIKVLLVVSSIQLMGLPSFSNIFSTLASVYTRLHHGEETENIYRQIDTFCTMIFYFSTFAGIYWRKKMKTLFFFLIIVNISLDLFYNLYFIGTQRSIITIVVLIMTLFACNSIESDFHINKRKLKKIILTISVLLIIFFNILSARKTLWASSNSYIYMNERFDFYNPLLFWCVTDKLKYDVCNLLSYFTQGFYGLSLSFQVPFEWSYMLGSVRGLNSIISQFFPFIPNMIELTYPLRAGESFNFDGLVNWYSIFPWLASDLTFGGALLYMGVVAWLFMRCWIQSVKYDNPIAFTLLVLLVIQYVFLIANNQLFVQRGESLATVCLLFFYFIYGSKSNFSPEE</sequence>
<reference evidence="3" key="1">
    <citation type="journal article" date="2013" name="Appl. Environ. Microbiol.">
        <title>Genetic analysis of capsular polysaccharide synthesis gene clusters from all serotypes of Streptococcus suis: potential mechanisms for generation of capsular variation.</title>
        <authorList>
            <person name="Okura M."/>
            <person name="Takamatsu D."/>
            <person name="Maruyama F."/>
            <person name="Nozawa T."/>
            <person name="Nakagawa I."/>
            <person name="Osaki M."/>
            <person name="Sekizaki T."/>
            <person name="Gottschalk M."/>
            <person name="Kumagai Y."/>
            <person name="Hamada S."/>
        </authorList>
    </citation>
    <scope>NUCLEOTIDE SEQUENCE</scope>
    <source>
        <strain evidence="3">93A</strain>
    </source>
</reference>
<feature type="transmembrane region" description="Helical" evidence="1">
    <location>
        <begin position="135"/>
        <end position="157"/>
    </location>
</feature>